<dbReference type="GO" id="GO:0003723">
    <property type="term" value="F:RNA binding"/>
    <property type="evidence" value="ECO:0007669"/>
    <property type="project" value="InterPro"/>
</dbReference>
<evidence type="ECO:0000256" key="2">
    <source>
        <dbReference type="ARBA" id="ARBA00022723"/>
    </source>
</evidence>
<dbReference type="InterPro" id="IPR013087">
    <property type="entry name" value="Znf_C2H2_type"/>
</dbReference>
<gene>
    <name evidence="8" type="primary">Mo00056</name>
    <name evidence="8" type="ORF">E5Q_00056</name>
</gene>
<dbReference type="InterPro" id="IPR031774">
    <property type="entry name" value="SF3A3_dom"/>
</dbReference>
<dbReference type="Pfam" id="PF12108">
    <property type="entry name" value="SF3a60_bindingd"/>
    <property type="match status" value="1"/>
</dbReference>
<dbReference type="InterPro" id="IPR024598">
    <property type="entry name" value="SF3a60/Prp9_C"/>
</dbReference>
<sequence length="548" mass="61345">MQASTSVIEGQRQSHYLLETYEAHLVSLLVPEAQAKFYAVGTQKAVPIPQRTRIKRDLRATALLDRIVDTSDQLTSSYGDSTAERRRELDALAGRSSLATTAPSGSGEMDEFYARLSALKEHHRRYPDQSARLMAEEDEQSLVDSLAHANAANDEGVDGMFTGEEALGRYLDLLLLHSEFNNLPGQTEQTRLAYLPYLDAVTRFDTYDRSRKTSGQAYATYLKNLLAYIESFYQRVFPLLDIELEKAEAQKAFEIDWAQGAVRGWAQQAAATNGASEDASEGIYCEACQKHYSKQTVYDAHLTSKKHLKAAARPKTQTNGHANGSPAPAHTKDSKRDREKALAAQEAIIRRLMDHTSSPLIGIKADTKSNVERKASLTDHERQLELEEMEIREAKEIAAALAGATGTDTAGQATAEEEEDDGTIYNPKRLPLGWDGKPIPYWLYRLHGLGVEYKCEICSDHVYMGRKNFERHFMESRHAFGMRALGLPNTKHFAEITKIEDALALASKLKAEGKQEQHRAEEMEELEDADGNVYNRKVFEDLKKQGLL</sequence>
<dbReference type="InterPro" id="IPR022755">
    <property type="entry name" value="Znf_C2H2_jaz"/>
</dbReference>
<dbReference type="EMBL" id="BABT02000004">
    <property type="protein sequence ID" value="GAA93415.1"/>
    <property type="molecule type" value="Genomic_DNA"/>
</dbReference>
<dbReference type="OrthoDB" id="2160351at2759"/>
<protein>
    <recommendedName>
        <fullName evidence="7">C2H2-type domain-containing protein</fullName>
    </recommendedName>
</protein>
<feature type="region of interest" description="Disordered" evidence="6">
    <location>
        <begin position="404"/>
        <end position="424"/>
    </location>
</feature>
<evidence type="ECO:0000256" key="6">
    <source>
        <dbReference type="SAM" id="MobiDB-lite"/>
    </source>
</evidence>
<reference evidence="8 9" key="2">
    <citation type="journal article" date="2012" name="Open Biol.">
        <title>Characteristics of nucleosomes and linker DNA regions on the genome of the basidiomycete Mixia osmundae revealed by mono- and dinucleosome mapping.</title>
        <authorList>
            <person name="Nishida H."/>
            <person name="Kondo S."/>
            <person name="Matsumoto T."/>
            <person name="Suzuki Y."/>
            <person name="Yoshikawa H."/>
            <person name="Taylor T.D."/>
            <person name="Sugiyama J."/>
        </authorList>
    </citation>
    <scope>NUCLEOTIDE SEQUENCE [LARGE SCALE GENOMIC DNA]</scope>
    <source>
        <strain evidence="9">CBS 9802 / IAM 14324 / JCM 22182 / KY 12970</strain>
    </source>
</reference>
<evidence type="ECO:0000256" key="1">
    <source>
        <dbReference type="ARBA" id="ARBA00004123"/>
    </source>
</evidence>
<dbReference type="GO" id="GO:0008270">
    <property type="term" value="F:zinc ion binding"/>
    <property type="evidence" value="ECO:0007669"/>
    <property type="project" value="UniProtKB-KW"/>
</dbReference>
<reference evidence="8 9" key="1">
    <citation type="journal article" date="2011" name="J. Gen. Appl. Microbiol.">
        <title>Draft genome sequencing of the enigmatic basidiomycete Mixia osmundae.</title>
        <authorList>
            <person name="Nishida H."/>
            <person name="Nagatsuka Y."/>
            <person name="Sugiyama J."/>
        </authorList>
    </citation>
    <scope>NUCLEOTIDE SEQUENCE [LARGE SCALE GENOMIC DNA]</scope>
    <source>
        <strain evidence="9">CBS 9802 / IAM 14324 / JCM 22182 / KY 12970</strain>
    </source>
</reference>
<accession>G7DS55</accession>
<evidence type="ECO:0000256" key="4">
    <source>
        <dbReference type="ARBA" id="ARBA00022833"/>
    </source>
</evidence>
<dbReference type="PROSITE" id="PS00028">
    <property type="entry name" value="ZINC_FINGER_C2H2_1"/>
    <property type="match status" value="1"/>
</dbReference>
<comment type="subcellular location">
    <subcellularLocation>
        <location evidence="1">Nucleus</location>
    </subcellularLocation>
</comment>
<dbReference type="AlphaFoldDB" id="G7DS55"/>
<dbReference type="GO" id="GO:0005681">
    <property type="term" value="C:spliceosomal complex"/>
    <property type="evidence" value="ECO:0007669"/>
    <property type="project" value="InterPro"/>
</dbReference>
<dbReference type="Gene3D" id="3.30.160.60">
    <property type="entry name" value="Classic Zinc Finger"/>
    <property type="match status" value="1"/>
</dbReference>
<dbReference type="InterPro" id="IPR021966">
    <property type="entry name" value="SF3a60_bindingd"/>
</dbReference>
<evidence type="ECO:0000259" key="7">
    <source>
        <dbReference type="PROSITE" id="PS00028"/>
    </source>
</evidence>
<dbReference type="eggNOG" id="KOG2636">
    <property type="taxonomic scope" value="Eukaryota"/>
</dbReference>
<dbReference type="HOGENOM" id="CLU_027160_1_0_1"/>
<comment type="caution">
    <text evidence="8">The sequence shown here is derived from an EMBL/GenBank/DDBJ whole genome shotgun (WGS) entry which is preliminary data.</text>
</comment>
<dbReference type="RefSeq" id="XP_014566118.1">
    <property type="nucleotide sequence ID" value="XM_014710632.1"/>
</dbReference>
<dbReference type="Proteomes" id="UP000009131">
    <property type="component" value="Unassembled WGS sequence"/>
</dbReference>
<keyword evidence="5" id="KW-0539">Nucleus</keyword>
<dbReference type="InParanoid" id="G7DS55"/>
<evidence type="ECO:0000313" key="9">
    <source>
        <dbReference type="Proteomes" id="UP000009131"/>
    </source>
</evidence>
<name>G7DS55_MIXOS</name>
<evidence type="ECO:0000256" key="3">
    <source>
        <dbReference type="ARBA" id="ARBA00022771"/>
    </source>
</evidence>
<proteinExistence type="predicted"/>
<dbReference type="Pfam" id="PF16837">
    <property type="entry name" value="SF3A3"/>
    <property type="match status" value="1"/>
</dbReference>
<keyword evidence="3" id="KW-0863">Zinc-finger</keyword>
<feature type="region of interest" description="Disordered" evidence="6">
    <location>
        <begin position="306"/>
        <end position="341"/>
    </location>
</feature>
<keyword evidence="9" id="KW-1185">Reference proteome</keyword>
<evidence type="ECO:0000313" key="8">
    <source>
        <dbReference type="EMBL" id="GAA93415.1"/>
    </source>
</evidence>
<dbReference type="GO" id="GO:0000398">
    <property type="term" value="P:mRNA splicing, via spliceosome"/>
    <property type="evidence" value="ECO:0007669"/>
    <property type="project" value="InterPro"/>
</dbReference>
<dbReference type="InterPro" id="IPR051421">
    <property type="entry name" value="RNA_Proc_DNA_Dmg_Regulator"/>
</dbReference>
<dbReference type="SUPFAM" id="SSF57667">
    <property type="entry name" value="beta-beta-alpha zinc fingers"/>
    <property type="match status" value="1"/>
</dbReference>
<organism evidence="8 9">
    <name type="scientific">Mixia osmundae (strain CBS 9802 / IAM 14324 / JCM 22182 / KY 12970)</name>
    <dbReference type="NCBI Taxonomy" id="764103"/>
    <lineage>
        <taxon>Eukaryota</taxon>
        <taxon>Fungi</taxon>
        <taxon>Dikarya</taxon>
        <taxon>Basidiomycota</taxon>
        <taxon>Pucciniomycotina</taxon>
        <taxon>Mixiomycetes</taxon>
        <taxon>Mixiales</taxon>
        <taxon>Mixiaceae</taxon>
        <taxon>Mixia</taxon>
    </lineage>
</organism>
<feature type="compositionally biased region" description="Low complexity" evidence="6">
    <location>
        <begin position="404"/>
        <end position="414"/>
    </location>
</feature>
<dbReference type="PANTHER" id="PTHR12786">
    <property type="entry name" value="SPLICING FACTOR SF3A-RELATED"/>
    <property type="match status" value="1"/>
</dbReference>
<keyword evidence="4" id="KW-0862">Zinc</keyword>
<feature type="compositionally biased region" description="Basic and acidic residues" evidence="6">
    <location>
        <begin position="330"/>
        <end position="341"/>
    </location>
</feature>
<dbReference type="SMART" id="SM00451">
    <property type="entry name" value="ZnF_U1"/>
    <property type="match status" value="1"/>
</dbReference>
<keyword evidence="2" id="KW-0479">Metal-binding</keyword>
<dbReference type="OMA" id="GPKAFQK"/>
<dbReference type="InterPro" id="IPR003604">
    <property type="entry name" value="Matrin/U1-like-C_Znf_C2H2"/>
</dbReference>
<dbReference type="Pfam" id="PF12171">
    <property type="entry name" value="zf-C2H2_jaz"/>
    <property type="match status" value="1"/>
</dbReference>
<dbReference type="InterPro" id="IPR036236">
    <property type="entry name" value="Znf_C2H2_sf"/>
</dbReference>
<feature type="domain" description="C2H2-type" evidence="7">
    <location>
        <begin position="285"/>
        <end position="307"/>
    </location>
</feature>
<evidence type="ECO:0000256" key="5">
    <source>
        <dbReference type="ARBA" id="ARBA00023242"/>
    </source>
</evidence>
<dbReference type="FunCoup" id="G7DS55">
    <property type="interactions" value="1015"/>
</dbReference>
<dbReference type="PANTHER" id="PTHR12786:SF2">
    <property type="entry name" value="SPLICING FACTOR 3A SUBUNIT 3"/>
    <property type="match status" value="1"/>
</dbReference>
<dbReference type="Pfam" id="PF11931">
    <property type="entry name" value="SF3a60_Prp9_C"/>
    <property type="match status" value="1"/>
</dbReference>
<dbReference type="STRING" id="764103.G7DS55"/>